<dbReference type="GO" id="GO:0016874">
    <property type="term" value="F:ligase activity"/>
    <property type="evidence" value="ECO:0007669"/>
    <property type="project" value="UniProtKB-KW"/>
</dbReference>
<dbReference type="InterPro" id="IPR000873">
    <property type="entry name" value="AMP-dep_synth/lig_dom"/>
</dbReference>
<dbReference type="Proteomes" id="UP000245708">
    <property type="component" value="Unassembled WGS sequence"/>
</dbReference>
<accession>A0A316H3F7</accession>
<evidence type="ECO:0000259" key="7">
    <source>
        <dbReference type="Pfam" id="PF13193"/>
    </source>
</evidence>
<dbReference type="InterPro" id="IPR045851">
    <property type="entry name" value="AMP-bd_C_sf"/>
</dbReference>
<keyword evidence="9" id="KW-1185">Reference proteome</keyword>
<evidence type="ECO:0000259" key="5">
    <source>
        <dbReference type="Pfam" id="PF00501"/>
    </source>
</evidence>
<gene>
    <name evidence="8" type="ORF">C7455_10168</name>
</gene>
<dbReference type="OrthoDB" id="9803968at2"/>
<dbReference type="InterPro" id="IPR022742">
    <property type="entry name" value="Hydrolase_4"/>
</dbReference>
<dbReference type="EMBL" id="QGGW01000001">
    <property type="protein sequence ID" value="PWK62043.1"/>
    <property type="molecule type" value="Genomic_DNA"/>
</dbReference>
<evidence type="ECO:0000256" key="2">
    <source>
        <dbReference type="ARBA" id="ARBA00022598"/>
    </source>
</evidence>
<evidence type="ECO:0000259" key="6">
    <source>
        <dbReference type="Pfam" id="PF12146"/>
    </source>
</evidence>
<feature type="domain" description="AMP-dependent synthetase/ligase" evidence="5">
    <location>
        <begin position="350"/>
        <end position="706"/>
    </location>
</feature>
<sequence length="851" mass="92978">MVQPRLTRMVERMAGQAGALEVTTLEPMTGTPRADLLFVHGAWSSAWYWDNFFLPWFADRGFRCRALSLRGHGNSEGRVRWSSLAHYVSDVAVAARGLDNPVLIGHSMGGYIVQKYAAQHPLRAMALLASVPPSGAWHALHRVATERPKALVRTIATLNLYGVVADPDTARGLLFSRDESRIDKDHLLRHLQAESFRAFLDMLFKPLRRRAPPGTPVAVIGAEFDQIVSHKNIVETGRFHAVEPIMLPLASHMLTVDDRWQDAAMVIEQWLARDVLGSAKRTFPEPAATQCAQVQSPIPTGDTKRAKMLGQMQYLPLTLSSILEHVEASSPDVPIWSRQAPPKLGEQGPIHRQTWRDTGQRARRLAQALVDLGIGESDRVASIAWNTHRHLELYYAATGIGAVLHTINPRLSIDHLQFMINQADDRIVFFDGTFSGLIAMLKPMCPRVEYWFQMSNAPQDPMWTEPGYEDLLDGAAPIAAWPSLDEQAAAILCYTSGTTGNPKGVLYSHRALVLEAMVAVGPAVLSISRDDTVAPIVPMFHVNAWSLPFAAAISGASLALPGASLSGDALFDFFEETKTTLSAGVPTVWQALLGHLRKTGTKFTTMKRTIIGGSAVSEAMIRAFRTDYGVEVMHGWGMTETSPLGTISALTPSEIASLDADDAVRRLKQQGRAPFGVSLKVTDSGGAQSSGGENIVGSLKVRGHWVIDRHFGADEPATRDGWFDTGDIASIGPDSCMTITDRDKDLIKSGGEWISSVHLEDIAKRHPDVVDAAAIAVPHPKWDERPLLVCVCAGGKDTNSEEIRALFSQSVPSWQVPDLTFVDQLPIGATGKVLKNELRQRFADFHASTGS</sequence>
<evidence type="ECO:0000256" key="1">
    <source>
        <dbReference type="ARBA" id="ARBA00006432"/>
    </source>
</evidence>
<dbReference type="GO" id="GO:0006631">
    <property type="term" value="P:fatty acid metabolic process"/>
    <property type="evidence" value="ECO:0007669"/>
    <property type="project" value="UniProtKB-KW"/>
</dbReference>
<dbReference type="InterPro" id="IPR025110">
    <property type="entry name" value="AMP-bd_C"/>
</dbReference>
<dbReference type="Gene3D" id="3.40.50.1820">
    <property type="entry name" value="alpha/beta hydrolase"/>
    <property type="match status" value="1"/>
</dbReference>
<dbReference type="InterPro" id="IPR029058">
    <property type="entry name" value="AB_hydrolase_fold"/>
</dbReference>
<dbReference type="SUPFAM" id="SSF53474">
    <property type="entry name" value="alpha/beta-Hydrolases"/>
    <property type="match status" value="1"/>
</dbReference>
<dbReference type="Gene3D" id="3.40.50.12780">
    <property type="entry name" value="N-terminal domain of ligase-like"/>
    <property type="match status" value="1"/>
</dbReference>
<comment type="similarity">
    <text evidence="1">Belongs to the ATP-dependent AMP-binding enzyme family.</text>
</comment>
<dbReference type="Pfam" id="PF13193">
    <property type="entry name" value="AMP-binding_C"/>
    <property type="match status" value="1"/>
</dbReference>
<dbReference type="Pfam" id="PF12146">
    <property type="entry name" value="Hydrolase_4"/>
    <property type="match status" value="1"/>
</dbReference>
<feature type="domain" description="AMP-binding enzyme C-terminal" evidence="7">
    <location>
        <begin position="759"/>
        <end position="832"/>
    </location>
</feature>
<keyword evidence="2 8" id="KW-0436">Ligase</keyword>
<dbReference type="Gene3D" id="3.30.300.30">
    <property type="match status" value="1"/>
</dbReference>
<keyword evidence="3" id="KW-0276">Fatty acid metabolism</keyword>
<dbReference type="PANTHER" id="PTHR43859:SF4">
    <property type="entry name" value="BUTANOATE--COA LIGASE AAE1-RELATED"/>
    <property type="match status" value="1"/>
</dbReference>
<feature type="domain" description="Serine aminopeptidase S33" evidence="6">
    <location>
        <begin position="31"/>
        <end position="232"/>
    </location>
</feature>
<proteinExistence type="inferred from homology"/>
<protein>
    <submittedName>
        <fullName evidence="8">Acyl-CoA synthetase (AMP-forming)/AMP-acid ligase II</fullName>
    </submittedName>
</protein>
<dbReference type="AlphaFoldDB" id="A0A316H3F7"/>
<dbReference type="PROSITE" id="PS00455">
    <property type="entry name" value="AMP_BINDING"/>
    <property type="match status" value="1"/>
</dbReference>
<reference evidence="8 9" key="1">
    <citation type="submission" date="2018-05" db="EMBL/GenBank/DDBJ databases">
        <title>Genomic Encyclopedia of Type Strains, Phase IV (KMG-IV): sequencing the most valuable type-strain genomes for metagenomic binning, comparative biology and taxonomic classification.</title>
        <authorList>
            <person name="Goeker M."/>
        </authorList>
    </citation>
    <scope>NUCLEOTIDE SEQUENCE [LARGE SCALE GENOMIC DNA]</scope>
    <source>
        <strain evidence="8 9">DSM 16097</strain>
    </source>
</reference>
<dbReference type="CDD" id="cd12119">
    <property type="entry name" value="ttLC_FACS_AlkK_like"/>
    <property type="match status" value="1"/>
</dbReference>
<evidence type="ECO:0000313" key="9">
    <source>
        <dbReference type="Proteomes" id="UP000245708"/>
    </source>
</evidence>
<keyword evidence="4" id="KW-0443">Lipid metabolism</keyword>
<comment type="caution">
    <text evidence="8">The sequence shown here is derived from an EMBL/GenBank/DDBJ whole genome shotgun (WGS) entry which is preliminary data.</text>
</comment>
<evidence type="ECO:0000313" key="8">
    <source>
        <dbReference type="EMBL" id="PWK62043.1"/>
    </source>
</evidence>
<evidence type="ECO:0000256" key="3">
    <source>
        <dbReference type="ARBA" id="ARBA00022832"/>
    </source>
</evidence>
<dbReference type="Pfam" id="PF00501">
    <property type="entry name" value="AMP-binding"/>
    <property type="match status" value="1"/>
</dbReference>
<dbReference type="SUPFAM" id="SSF56801">
    <property type="entry name" value="Acetyl-CoA synthetase-like"/>
    <property type="match status" value="1"/>
</dbReference>
<dbReference type="InterPro" id="IPR042099">
    <property type="entry name" value="ANL_N_sf"/>
</dbReference>
<dbReference type="InterPro" id="IPR020845">
    <property type="entry name" value="AMP-binding_CS"/>
</dbReference>
<dbReference type="PANTHER" id="PTHR43859">
    <property type="entry name" value="ACYL-ACTIVATING ENZYME"/>
    <property type="match status" value="1"/>
</dbReference>
<organism evidence="8 9">
    <name type="scientific">Roseicyclus mahoneyensis</name>
    <dbReference type="NCBI Taxonomy" id="164332"/>
    <lineage>
        <taxon>Bacteria</taxon>
        <taxon>Pseudomonadati</taxon>
        <taxon>Pseudomonadota</taxon>
        <taxon>Alphaproteobacteria</taxon>
        <taxon>Rhodobacterales</taxon>
        <taxon>Roseobacteraceae</taxon>
        <taxon>Roseicyclus</taxon>
    </lineage>
</organism>
<evidence type="ECO:0000256" key="4">
    <source>
        <dbReference type="ARBA" id="ARBA00023098"/>
    </source>
</evidence>
<name>A0A316H3F7_9RHOB</name>